<feature type="non-terminal residue" evidence="1">
    <location>
        <position position="1"/>
    </location>
</feature>
<evidence type="ECO:0000313" key="2">
    <source>
        <dbReference type="Proteomes" id="UP000006813"/>
    </source>
</evidence>
<organism evidence="1 2">
    <name type="scientific">Heterocephalus glaber</name>
    <name type="common">Naked mole rat</name>
    <dbReference type="NCBI Taxonomy" id="10181"/>
    <lineage>
        <taxon>Eukaryota</taxon>
        <taxon>Metazoa</taxon>
        <taxon>Chordata</taxon>
        <taxon>Craniata</taxon>
        <taxon>Vertebrata</taxon>
        <taxon>Euteleostomi</taxon>
        <taxon>Mammalia</taxon>
        <taxon>Eutheria</taxon>
        <taxon>Euarchontoglires</taxon>
        <taxon>Glires</taxon>
        <taxon>Rodentia</taxon>
        <taxon>Hystricomorpha</taxon>
        <taxon>Bathyergidae</taxon>
        <taxon>Heterocephalus</taxon>
    </lineage>
</organism>
<feature type="non-terminal residue" evidence="1">
    <location>
        <position position="60"/>
    </location>
</feature>
<sequence length="60" mass="6745">SILQNVEDPGKGGQELVVLSDTVEHMPRGPGWPREPAVLRRSRRGRIQRVLACVTKFFFG</sequence>
<dbReference type="InParanoid" id="G5AM87"/>
<evidence type="ECO:0000313" key="1">
    <source>
        <dbReference type="EMBL" id="EHA98147.1"/>
    </source>
</evidence>
<name>G5AM87_HETGA</name>
<dbReference type="Proteomes" id="UP000006813">
    <property type="component" value="Unassembled WGS sequence"/>
</dbReference>
<proteinExistence type="predicted"/>
<dbReference type="EMBL" id="JH165992">
    <property type="protein sequence ID" value="EHA98147.1"/>
    <property type="molecule type" value="Genomic_DNA"/>
</dbReference>
<reference evidence="1 2" key="1">
    <citation type="journal article" date="2011" name="Nature">
        <title>Genome sequencing reveals insights into physiology and longevity of the naked mole rat.</title>
        <authorList>
            <person name="Kim E.B."/>
            <person name="Fang X."/>
            <person name="Fushan A.A."/>
            <person name="Huang Z."/>
            <person name="Lobanov A.V."/>
            <person name="Han L."/>
            <person name="Marino S.M."/>
            <person name="Sun X."/>
            <person name="Turanov A.A."/>
            <person name="Yang P."/>
            <person name="Yim S.H."/>
            <person name="Zhao X."/>
            <person name="Kasaikina M.V."/>
            <person name="Stoletzki N."/>
            <person name="Peng C."/>
            <person name="Polak P."/>
            <person name="Xiong Z."/>
            <person name="Kiezun A."/>
            <person name="Zhu Y."/>
            <person name="Chen Y."/>
            <person name="Kryukov G.V."/>
            <person name="Zhang Q."/>
            <person name="Peshkin L."/>
            <person name="Yang L."/>
            <person name="Bronson R.T."/>
            <person name="Buffenstein R."/>
            <person name="Wang B."/>
            <person name="Han C."/>
            <person name="Li Q."/>
            <person name="Chen L."/>
            <person name="Zhao W."/>
            <person name="Sunyaev S.R."/>
            <person name="Park T.J."/>
            <person name="Zhang G."/>
            <person name="Wang J."/>
            <person name="Gladyshev V.N."/>
        </authorList>
    </citation>
    <scope>NUCLEOTIDE SEQUENCE [LARGE SCALE GENOMIC DNA]</scope>
</reference>
<dbReference type="AlphaFoldDB" id="G5AM87"/>
<gene>
    <name evidence="1" type="ORF">GW7_09213</name>
</gene>
<accession>G5AM87</accession>
<dbReference type="eggNOG" id="ENOG502TCWQ">
    <property type="taxonomic scope" value="Eukaryota"/>
</dbReference>
<protein>
    <submittedName>
        <fullName evidence="1">Uncharacterized protein</fullName>
    </submittedName>
</protein>